<evidence type="ECO:0000256" key="4">
    <source>
        <dbReference type="ARBA" id="ARBA00023115"/>
    </source>
</evidence>
<dbReference type="Proteomes" id="UP000266723">
    <property type="component" value="Unassembled WGS sequence"/>
</dbReference>
<proteinExistence type="inferred from homology"/>
<dbReference type="PANTHER" id="PTHR11570:SF27">
    <property type="entry name" value="ADENOSYLMETHIONINE DECARBOXYLASE"/>
    <property type="match status" value="1"/>
</dbReference>
<comment type="pathway">
    <text evidence="1">Amine and polyamine biosynthesis; S-adenosylmethioninamine biosynthesis; S-adenosylmethioninamine from S-adenosyl-L-methionine: step 1/1.</text>
</comment>
<dbReference type="PANTHER" id="PTHR11570">
    <property type="entry name" value="S-ADENOSYLMETHIONINE DECARBOXYLASE"/>
    <property type="match status" value="1"/>
</dbReference>
<dbReference type="Pfam" id="PF01536">
    <property type="entry name" value="SAM_decarbox"/>
    <property type="match status" value="1"/>
</dbReference>
<dbReference type="InterPro" id="IPR016067">
    <property type="entry name" value="S-AdoMet_deCO2ase_core"/>
</dbReference>
<evidence type="ECO:0000256" key="5">
    <source>
        <dbReference type="ARBA" id="ARBA00048112"/>
    </source>
</evidence>
<dbReference type="InterPro" id="IPR001985">
    <property type="entry name" value="S-AdoMet_decarboxylase_euk"/>
</dbReference>
<dbReference type="SUPFAM" id="SSF56276">
    <property type="entry name" value="S-adenosylmethionine decarboxylase"/>
    <property type="match status" value="1"/>
</dbReference>
<keyword evidence="4" id="KW-0620">Polyamine biosynthesis</keyword>
<name>A0ABQ7BM85_BRACR</name>
<dbReference type="EMBL" id="QGKV02001507">
    <property type="protein sequence ID" value="KAF3533329.1"/>
    <property type="molecule type" value="Genomic_DNA"/>
</dbReference>
<dbReference type="NCBIfam" id="TIGR00535">
    <property type="entry name" value="SAM_DCase"/>
    <property type="match status" value="1"/>
</dbReference>
<dbReference type="Gene3D" id="3.30.360.50">
    <property type="entry name" value="S-adenosylmethionine decarboxylase"/>
    <property type="match status" value="1"/>
</dbReference>
<comment type="similarity">
    <text evidence="2">Belongs to the eukaryotic AdoMetDC family.</text>
</comment>
<comment type="catalytic activity">
    <reaction evidence="5">
        <text>S-adenosyl-L-methionine + H(+) = S-adenosyl 3-(methylsulfanyl)propylamine + CO2</text>
        <dbReference type="Rhea" id="RHEA:15981"/>
        <dbReference type="ChEBI" id="CHEBI:15378"/>
        <dbReference type="ChEBI" id="CHEBI:16526"/>
        <dbReference type="ChEBI" id="CHEBI:57443"/>
        <dbReference type="ChEBI" id="CHEBI:59789"/>
        <dbReference type="EC" id="4.1.1.50"/>
    </reaction>
</comment>
<dbReference type="Gene3D" id="3.60.90.10">
    <property type="entry name" value="S-adenosylmethionine decarboxylase"/>
    <property type="match status" value="1"/>
</dbReference>
<comment type="caution">
    <text evidence="6">The sequence shown here is derived from an EMBL/GenBank/DDBJ whole genome shotgun (WGS) entry which is preliminary data.</text>
</comment>
<protein>
    <recommendedName>
        <fullName evidence="8">Adenosylmethionine decarboxylase</fullName>
    </recommendedName>
</protein>
<keyword evidence="3" id="KW-0745">Spermidine biosynthesis</keyword>
<reference evidence="6 7" key="1">
    <citation type="journal article" date="2020" name="BMC Genomics">
        <title>Intraspecific diversification of the crop wild relative Brassica cretica Lam. using demographic model selection.</title>
        <authorList>
            <person name="Kioukis A."/>
            <person name="Michalopoulou V.A."/>
            <person name="Briers L."/>
            <person name="Pirintsos S."/>
            <person name="Studholme D.J."/>
            <person name="Pavlidis P."/>
            <person name="Sarris P.F."/>
        </authorList>
    </citation>
    <scope>NUCLEOTIDE SEQUENCE [LARGE SCALE GENOMIC DNA]</scope>
    <source>
        <strain evidence="7">cv. PFS-1207/04</strain>
    </source>
</reference>
<dbReference type="InterPro" id="IPR048283">
    <property type="entry name" value="AdoMetDC-like"/>
</dbReference>
<gene>
    <name evidence="6" type="ORF">DY000_02042590</name>
</gene>
<evidence type="ECO:0000256" key="3">
    <source>
        <dbReference type="ARBA" id="ARBA00023066"/>
    </source>
</evidence>
<organism evidence="6 7">
    <name type="scientific">Brassica cretica</name>
    <name type="common">Mustard</name>
    <dbReference type="NCBI Taxonomy" id="69181"/>
    <lineage>
        <taxon>Eukaryota</taxon>
        <taxon>Viridiplantae</taxon>
        <taxon>Streptophyta</taxon>
        <taxon>Embryophyta</taxon>
        <taxon>Tracheophyta</taxon>
        <taxon>Spermatophyta</taxon>
        <taxon>Magnoliopsida</taxon>
        <taxon>eudicotyledons</taxon>
        <taxon>Gunneridae</taxon>
        <taxon>Pentapetalae</taxon>
        <taxon>rosids</taxon>
        <taxon>malvids</taxon>
        <taxon>Brassicales</taxon>
        <taxon>Brassicaceae</taxon>
        <taxon>Brassiceae</taxon>
        <taxon>Brassica</taxon>
    </lineage>
</organism>
<evidence type="ECO:0000256" key="1">
    <source>
        <dbReference type="ARBA" id="ARBA00004911"/>
    </source>
</evidence>
<evidence type="ECO:0000256" key="2">
    <source>
        <dbReference type="ARBA" id="ARBA00008466"/>
    </source>
</evidence>
<accession>A0ABQ7BM85</accession>
<evidence type="ECO:0000313" key="6">
    <source>
        <dbReference type="EMBL" id="KAF3533329.1"/>
    </source>
</evidence>
<evidence type="ECO:0000313" key="7">
    <source>
        <dbReference type="Proteomes" id="UP000266723"/>
    </source>
</evidence>
<sequence>MTTDERFEGVEKRLEIVFSPTAGKLREKLTEKLLEQILKDVKCHIVSRKLEEKVDAYLLSTSSCFVYDDRVIVKTCGETEIFKCMESLMGITDHQNVVSVVYTRGGFFWPERQPFPHNDDIEENKEFLKLLEKLTKLKPMKALCMGTGNKKWHVLGGFSGDSLTSQGDFVTVVEMSMRGLDREKAKVFYEKENVTKTTMTEESGICYIFPNAIIDAHAFDKCGYSMNGIEGKRIPTIHVSPEDEGSFASFESFGYDFKNEKKFEHVIPTVLKCFSPKQFTMTVYSTVPLEGNEPELKVDLKGYKCLEEKIHKLDNGGSVVYQSFEFEA</sequence>
<evidence type="ECO:0008006" key="8">
    <source>
        <dbReference type="Google" id="ProtNLM"/>
    </source>
</evidence>
<keyword evidence="7" id="KW-1185">Reference proteome</keyword>